<feature type="compositionally biased region" description="Basic and acidic residues" evidence="1">
    <location>
        <begin position="1571"/>
        <end position="1584"/>
    </location>
</feature>
<accession>A0ABR3VVN9</accession>
<comment type="caution">
    <text evidence="2">The sequence shown here is derived from an EMBL/GenBank/DDBJ whole genome shotgun (WGS) entry which is preliminary data.</text>
</comment>
<feature type="compositionally biased region" description="Polar residues" evidence="1">
    <location>
        <begin position="736"/>
        <end position="750"/>
    </location>
</feature>
<feature type="compositionally biased region" description="Basic and acidic residues" evidence="1">
    <location>
        <begin position="977"/>
        <end position="991"/>
    </location>
</feature>
<feature type="compositionally biased region" description="Basic and acidic residues" evidence="1">
    <location>
        <begin position="448"/>
        <end position="459"/>
    </location>
</feature>
<feature type="compositionally biased region" description="Basic and acidic residues" evidence="1">
    <location>
        <begin position="786"/>
        <end position="806"/>
    </location>
</feature>
<feature type="compositionally biased region" description="Polar residues" evidence="1">
    <location>
        <begin position="884"/>
        <end position="896"/>
    </location>
</feature>
<feature type="compositionally biased region" description="Basic and acidic residues" evidence="1">
    <location>
        <begin position="591"/>
        <end position="622"/>
    </location>
</feature>
<feature type="compositionally biased region" description="Basic and acidic residues" evidence="1">
    <location>
        <begin position="922"/>
        <end position="933"/>
    </location>
</feature>
<feature type="compositionally biased region" description="Basic and acidic residues" evidence="1">
    <location>
        <begin position="712"/>
        <end position="723"/>
    </location>
</feature>
<feature type="compositionally biased region" description="Basic and acidic residues" evidence="1">
    <location>
        <begin position="55"/>
        <end position="112"/>
    </location>
</feature>
<feature type="compositionally biased region" description="Polar residues" evidence="1">
    <location>
        <begin position="1083"/>
        <end position="1099"/>
    </location>
</feature>
<feature type="compositionally biased region" description="Polar residues" evidence="1">
    <location>
        <begin position="1593"/>
        <end position="1603"/>
    </location>
</feature>
<feature type="compositionally biased region" description="Basic and acidic residues" evidence="1">
    <location>
        <begin position="630"/>
        <end position="646"/>
    </location>
</feature>
<name>A0ABR3VVN9_9PEZI</name>
<feature type="compositionally biased region" description="Basic and acidic residues" evidence="1">
    <location>
        <begin position="472"/>
        <end position="490"/>
    </location>
</feature>
<feature type="compositionally biased region" description="Polar residues" evidence="1">
    <location>
        <begin position="1834"/>
        <end position="1844"/>
    </location>
</feature>
<evidence type="ECO:0000256" key="1">
    <source>
        <dbReference type="SAM" id="MobiDB-lite"/>
    </source>
</evidence>
<feature type="compositionally biased region" description="Basic and acidic residues" evidence="1">
    <location>
        <begin position="265"/>
        <end position="279"/>
    </location>
</feature>
<feature type="compositionally biased region" description="Polar residues" evidence="1">
    <location>
        <begin position="1247"/>
        <end position="1276"/>
    </location>
</feature>
<feature type="compositionally biased region" description="Low complexity" evidence="1">
    <location>
        <begin position="2016"/>
        <end position="2032"/>
    </location>
</feature>
<feature type="compositionally biased region" description="Basic and acidic residues" evidence="1">
    <location>
        <begin position="119"/>
        <end position="158"/>
    </location>
</feature>
<evidence type="ECO:0008006" key="4">
    <source>
        <dbReference type="Google" id="ProtNLM"/>
    </source>
</evidence>
<feature type="compositionally biased region" description="Polar residues" evidence="1">
    <location>
        <begin position="907"/>
        <end position="921"/>
    </location>
</feature>
<feature type="compositionally biased region" description="Basic and acidic residues" evidence="1">
    <location>
        <begin position="205"/>
        <end position="214"/>
    </location>
</feature>
<feature type="compositionally biased region" description="Polar residues" evidence="1">
    <location>
        <begin position="554"/>
        <end position="564"/>
    </location>
</feature>
<feature type="compositionally biased region" description="Basic and acidic residues" evidence="1">
    <location>
        <begin position="1016"/>
        <end position="1031"/>
    </location>
</feature>
<evidence type="ECO:0000313" key="3">
    <source>
        <dbReference type="Proteomes" id="UP001583177"/>
    </source>
</evidence>
<keyword evidence="3" id="KW-1185">Reference proteome</keyword>
<feature type="compositionally biased region" description="Polar residues" evidence="1">
    <location>
        <begin position="697"/>
        <end position="711"/>
    </location>
</feature>
<organism evidence="2 3">
    <name type="scientific">Diaporthe australafricana</name>
    <dbReference type="NCBI Taxonomy" id="127596"/>
    <lineage>
        <taxon>Eukaryota</taxon>
        <taxon>Fungi</taxon>
        <taxon>Dikarya</taxon>
        <taxon>Ascomycota</taxon>
        <taxon>Pezizomycotina</taxon>
        <taxon>Sordariomycetes</taxon>
        <taxon>Sordariomycetidae</taxon>
        <taxon>Diaporthales</taxon>
        <taxon>Diaporthaceae</taxon>
        <taxon>Diaporthe</taxon>
    </lineage>
</organism>
<feature type="compositionally biased region" description="Low complexity" evidence="1">
    <location>
        <begin position="1772"/>
        <end position="1788"/>
    </location>
</feature>
<dbReference type="EMBL" id="JAWRVE010000278">
    <property type="protein sequence ID" value="KAL1846153.1"/>
    <property type="molecule type" value="Genomic_DNA"/>
</dbReference>
<protein>
    <recommendedName>
        <fullName evidence="4">Involucrin repeat protein</fullName>
    </recommendedName>
</protein>
<feature type="compositionally biased region" description="Polar residues" evidence="1">
    <location>
        <begin position="826"/>
        <end position="847"/>
    </location>
</feature>
<feature type="compositionally biased region" description="Polar residues" evidence="1">
    <location>
        <begin position="1157"/>
        <end position="1168"/>
    </location>
</feature>
<reference evidence="2 3" key="1">
    <citation type="journal article" date="2024" name="IMA Fungus">
        <title>IMA Genome - F19 : A genome assembly and annotation guide to empower mycologists, including annotated draft genome sequences of Ceratocystis pirilliformis, Diaporthe australafricana, Fusarium ophioides, Paecilomyces lecythidis, and Sporothrix stenoceras.</title>
        <authorList>
            <person name="Aylward J."/>
            <person name="Wilson A.M."/>
            <person name="Visagie C.M."/>
            <person name="Spraker J."/>
            <person name="Barnes I."/>
            <person name="Buitendag C."/>
            <person name="Ceriani C."/>
            <person name="Del Mar Angel L."/>
            <person name="du Plessis D."/>
            <person name="Fuchs T."/>
            <person name="Gasser K."/>
            <person name="Kramer D."/>
            <person name="Li W."/>
            <person name="Munsamy K."/>
            <person name="Piso A."/>
            <person name="Price J.L."/>
            <person name="Sonnekus B."/>
            <person name="Thomas C."/>
            <person name="van der Nest A."/>
            <person name="van Dijk A."/>
            <person name="van Heerden A."/>
            <person name="van Vuuren N."/>
            <person name="Yilmaz N."/>
            <person name="Duong T.A."/>
            <person name="van der Merwe N.A."/>
            <person name="Wingfield M.J."/>
            <person name="Wingfield B.D."/>
        </authorList>
    </citation>
    <scope>NUCLEOTIDE SEQUENCE [LARGE SCALE GENOMIC DNA]</scope>
    <source>
        <strain evidence="2 3">CMW 18300</strain>
    </source>
</reference>
<feature type="region of interest" description="Disordered" evidence="1">
    <location>
        <begin position="1764"/>
        <end position="2126"/>
    </location>
</feature>
<feature type="compositionally biased region" description="Polar residues" evidence="1">
    <location>
        <begin position="462"/>
        <end position="471"/>
    </location>
</feature>
<feature type="region of interest" description="Disordered" evidence="1">
    <location>
        <begin position="55"/>
        <end position="1738"/>
    </location>
</feature>
<feature type="compositionally biased region" description="Polar residues" evidence="1">
    <location>
        <begin position="1994"/>
        <end position="2007"/>
    </location>
</feature>
<feature type="compositionally biased region" description="Basic and acidic residues" evidence="1">
    <location>
        <begin position="1345"/>
        <end position="1354"/>
    </location>
</feature>
<feature type="compositionally biased region" description="Basic and acidic residues" evidence="1">
    <location>
        <begin position="1819"/>
        <end position="1828"/>
    </location>
</feature>
<feature type="compositionally biased region" description="Polar residues" evidence="1">
    <location>
        <begin position="1032"/>
        <end position="1056"/>
    </location>
</feature>
<feature type="compositionally biased region" description="Basic and acidic residues" evidence="1">
    <location>
        <begin position="897"/>
        <end position="906"/>
    </location>
</feature>
<feature type="compositionally biased region" description="Low complexity" evidence="1">
    <location>
        <begin position="1934"/>
        <end position="1943"/>
    </location>
</feature>
<feature type="compositionally biased region" description="Basic and acidic residues" evidence="1">
    <location>
        <begin position="1439"/>
        <end position="1461"/>
    </location>
</feature>
<feature type="compositionally biased region" description="Basic and acidic residues" evidence="1">
    <location>
        <begin position="2087"/>
        <end position="2108"/>
    </location>
</feature>
<sequence>MLDVTALVQQMRDTLSEIHDTITSLDTKGHDKRLDELESHRDEIFRQLHSAFEKETAELGQRRQAERDQIAEKRRQEDEEIAARRRREDEEKATRDLDHDAGREQKLESEKDGVEEETDVKMDHIEEEARRMLDEGHSKLRDLEERRREINRMIDEQMKAPLPPPPARRARRGTRVSQSGPAEGSRPQESRTPPEAQSLGQAPEAEAHAARSIEPEESIQRGISQAEPKRIEAQQEPSSTEQVSAGEESPSRDQPQEQSAGSVSLHEKPADDDQSERQESVSAAQPSSAADTSPDEPVAQDHASIANQVTGEDQETPRQAAEQPAVSSEQNEQSKEATTDSAHGELGDSSREISAETEPVSETVEAKGRELDSGNTQEYSQGSDGDASLSTPLQSQNQALEAGEAGAHSSFENAHHSTEPQAKAPNQEGLETPKNPASPKDLTGTEVHPLDKSAHKAESDQIETQPTINDSKTLEQSDERERPTSPKNDDLFLGVAKGGAAEEYVKMAEAEFDQEPQLGRDISPTPEQHTLSGSGHPREKLHEDSGHGVEEPGQTHSGSSTIDQGSPGHAGQAHAGEETPSPPGPADFEEDKARPPVESEHEIDQVQNRDIDSHDLDAEESRAPPADGSNDERSESPEHDSQDSREQAASGESQKLGGAPVEESKHDTHSAVPQDSPSPRDVESPNSEQVQPELGEQSRSQYTPTEPVSQQRDFEMPESHKADVNQLPDSGKDADNSQSPEAQQEPQGNEQSDHILGAKHGGQENSDIDTASKVEPSAASRQDPSISEHSDSGTLRHDTQLDKDPGDTEGTAGFPGHEQIRESHDQPQTSIDQASEESGGQVTQQSLHDPPNIVEPGDIDTPHGSAHEQDVGDKRSDSGYETGMASSRNLEDSTTTLHEDEHEDKSVQSSEHPLADASSQSEQEKPRESRPEQILEGSGKDVSPPRPGGDQQGSGDHPVEETFDLSGSEPIPGTMTHGKDGSEDKEEEHSGGEVSLPDASHQQPADDPMSGAITSDQDRDKDVDETHERQNMESALSHGSQQGADQDQTRTRSPSTAHDEGIVPNDSRSQGAGEQFQLEDSQRVPQTLSSGVVESQNQAMFGETKDDSEQSTANDAHAEQRHSMNDIEKATDRGMNEPQRDTSREGNSDSVPASMPEPSQLSQSPTHDISSDGFGSWSSRAFSRPPDDDEFSFKKRADSVQVGTSHIPAGRGAELPSISTDGPHEDPDEGLFAVPPTPRHEVDQDKPSQLQGNGESKATSRASSRNGSTGADTLSPQAAEGIQGSHHEGSGQELPLEASAANEDTQHEASTSSDEGLQARPDIVEMPCSPVEMAARTDGLAESSSRGDLDRGQPEEPPYTGAESMHYESSAGVGDEQQAQQHTFDSPPSPEEAPAVSERHLDEPLQSETPSLGKETSYGPSKADTNEDHNGGTQAGSGDESRDISSQRDSEPFGLQKGHDLEQEDLDSGKPDGQTADSAEGASEREGAQEDFSSREMHTQPDLEPVERESGESGNGELDENGQVPEPRDIEDPTFRSVSPGDEEPANGRDSSEQIASAPQLGHGGTQQPETSHEPEGARLDHNGADVGRAANHQPSPYQSNQHLDARQVNYDGEGYGVTPSSEYSNDPYADSVPPENNNVHSADDPINTRQSEAQTHDLPDSARVSQSDDPWDSDTEVFETPFESAGFREDHKDGQAVTSGHFTQALGHLPDESAHTVQGTDDLFDDTDDTEDQEDYGEAVVYQQPNEANDSSADAEKTVYSTRGDENNTALGGHRSSLSLGSVGHRSQGSISSLRDTTPVRPTFGSYIGGPSIVRADWAAEHEDELRPPSLNPTPQLGPSTSHDTPEISPFALRNTPMPGSAADPRGLSSSRWNPERPQTPPSSTTRSNNPFATPQRQSEPEADLSLFVPRDVTHGRQDSIPASLHSQTTLDSSWSSPVHSSLPVDRHEPVIRDSWPAPAPGYQQYLSGWSSRPRGDTTSTSAEYDPFRPDNGGQTAAKSSSSYNPFLQRGRAESSVSAVPSDPSVSSSPSRGSALFAKMRNIFENQGSDGGSNAPASPGKTRPVSGVFHPAVSAQRSSQDLVAGQRHDEHGGFLNEADHEIDERSAFLRSDGQPSGHATYHDEH</sequence>
<feature type="compositionally biased region" description="Polar residues" evidence="1">
    <location>
        <begin position="373"/>
        <end position="399"/>
    </location>
</feature>
<feature type="compositionally biased region" description="Basic and acidic residues" evidence="1">
    <location>
        <begin position="865"/>
        <end position="878"/>
    </location>
</feature>
<proteinExistence type="predicted"/>
<evidence type="ECO:0000313" key="2">
    <source>
        <dbReference type="EMBL" id="KAL1846153.1"/>
    </source>
</evidence>
<feature type="compositionally biased region" description="Polar residues" evidence="1">
    <location>
        <begin position="280"/>
        <end position="291"/>
    </location>
</feature>
<gene>
    <name evidence="2" type="ORF">Daus18300_014342</name>
</gene>
<feature type="compositionally biased region" description="Basic and acidic residues" evidence="1">
    <location>
        <begin position="536"/>
        <end position="550"/>
    </location>
</feature>
<dbReference type="Proteomes" id="UP001583177">
    <property type="component" value="Unassembled WGS sequence"/>
</dbReference>
<feature type="compositionally biased region" description="Polar residues" evidence="1">
    <location>
        <begin position="1883"/>
        <end position="1899"/>
    </location>
</feature>
<feature type="compositionally biased region" description="Basic and acidic residues" evidence="1">
    <location>
        <begin position="1482"/>
        <end position="1511"/>
    </location>
</feature>
<feature type="compositionally biased region" description="Basic and acidic residues" evidence="1">
    <location>
        <begin position="1116"/>
        <end position="1147"/>
    </location>
</feature>
<feature type="compositionally biased region" description="Basic and acidic residues" evidence="1">
    <location>
        <begin position="332"/>
        <end position="354"/>
    </location>
</feature>
<feature type="compositionally biased region" description="Acidic residues" evidence="1">
    <location>
        <begin position="1723"/>
        <end position="1738"/>
    </location>
</feature>
<feature type="compositionally biased region" description="Polar residues" evidence="1">
    <location>
        <begin position="1966"/>
        <end position="1984"/>
    </location>
</feature>